<evidence type="ECO:0000313" key="2">
    <source>
        <dbReference type="Proteomes" id="UP000002033"/>
    </source>
</evidence>
<dbReference type="KEGG" id="hdn:Hden_1599"/>
<dbReference type="Gene3D" id="1.25.40.20">
    <property type="entry name" value="Ankyrin repeat-containing domain"/>
    <property type="match status" value="1"/>
</dbReference>
<dbReference type="STRING" id="582899.Hden_1599"/>
<evidence type="ECO:0000313" key="1">
    <source>
        <dbReference type="EMBL" id="ADJ23406.1"/>
    </source>
</evidence>
<dbReference type="AlphaFoldDB" id="D8JYF4"/>
<proteinExistence type="predicted"/>
<accession>D8JYF4</accession>
<protein>
    <submittedName>
        <fullName evidence="1">Ankyrin repeat-containing protein</fullName>
    </submittedName>
</protein>
<dbReference type="RefSeq" id="WP_013215565.1">
    <property type="nucleotide sequence ID" value="NC_014313.1"/>
</dbReference>
<dbReference type="EMBL" id="CP002083">
    <property type="protein sequence ID" value="ADJ23406.1"/>
    <property type="molecule type" value="Genomic_DNA"/>
</dbReference>
<dbReference type="Proteomes" id="UP000002033">
    <property type="component" value="Chromosome"/>
</dbReference>
<name>D8JYF4_HYPDA</name>
<gene>
    <name evidence="1" type="ordered locus">Hden_1599</name>
</gene>
<organism evidence="1 2">
    <name type="scientific">Hyphomicrobium denitrificans (strain ATCC 51888 / DSM 1869 / NCIMB 11706 / TK 0415)</name>
    <dbReference type="NCBI Taxonomy" id="582899"/>
    <lineage>
        <taxon>Bacteria</taxon>
        <taxon>Pseudomonadati</taxon>
        <taxon>Pseudomonadota</taxon>
        <taxon>Alphaproteobacteria</taxon>
        <taxon>Hyphomicrobiales</taxon>
        <taxon>Hyphomicrobiaceae</taxon>
        <taxon>Hyphomicrobium</taxon>
    </lineage>
</organism>
<dbReference type="InterPro" id="IPR036770">
    <property type="entry name" value="Ankyrin_rpt-contain_sf"/>
</dbReference>
<dbReference type="SUPFAM" id="SSF48403">
    <property type="entry name" value="Ankyrin repeat"/>
    <property type="match status" value="1"/>
</dbReference>
<dbReference type="OrthoDB" id="384737at2"/>
<keyword evidence="2" id="KW-1185">Reference proteome</keyword>
<dbReference type="eggNOG" id="COG1053">
    <property type="taxonomic scope" value="Bacteria"/>
</dbReference>
<reference evidence="2" key="1">
    <citation type="journal article" date="2011" name="J. Bacteriol.">
        <title>Genome sequences of eight morphologically diverse alphaproteobacteria.</title>
        <authorList>
            <consortium name="US DOE Joint Genome Institute"/>
            <person name="Brown P.J."/>
            <person name="Kysela D.T."/>
            <person name="Buechlein A."/>
            <person name="Hemmerich C."/>
            <person name="Brun Y.V."/>
        </authorList>
    </citation>
    <scope>NUCLEOTIDE SEQUENCE [LARGE SCALE GENOMIC DNA]</scope>
    <source>
        <strain evidence="2">ATCC 51888 / DSM 1869 / NCIB 11706 / TK 0415</strain>
    </source>
</reference>
<sequence length="131" mass="14116">MEKSPPLAPELVSEFVRKAHSDIDGVRELLEIEPKLVNASWDWGDGDFESGLGAAAHTGRREIALLLIERGARLDIFAAAMLGMLDVVKTALTACPDARKSLGAHGIPLIVHAKMGGEPAREVYEFLESLA</sequence>
<dbReference type="HOGENOM" id="CLU_134484_0_0_5"/>